<dbReference type="InterPro" id="IPR002213">
    <property type="entry name" value="UDP_glucos_trans"/>
</dbReference>
<accession>A0A8R1U8S2</accession>
<reference evidence="9" key="1">
    <citation type="journal article" date="2008" name="Nat. Genet.">
        <title>The Pristionchus pacificus genome provides a unique perspective on nematode lifestyle and parasitism.</title>
        <authorList>
            <person name="Dieterich C."/>
            <person name="Clifton S.W."/>
            <person name="Schuster L.N."/>
            <person name="Chinwalla A."/>
            <person name="Delehaunty K."/>
            <person name="Dinkelacker I."/>
            <person name="Fulton L."/>
            <person name="Fulton R."/>
            <person name="Godfrey J."/>
            <person name="Minx P."/>
            <person name="Mitreva M."/>
            <person name="Roeseler W."/>
            <person name="Tian H."/>
            <person name="Witte H."/>
            <person name="Yang S.P."/>
            <person name="Wilson R.K."/>
            <person name="Sommer R.J."/>
        </authorList>
    </citation>
    <scope>NUCLEOTIDE SEQUENCE [LARGE SCALE GENOMIC DNA]</scope>
    <source>
        <strain evidence="9">PS312</strain>
    </source>
</reference>
<evidence type="ECO:0000313" key="9">
    <source>
        <dbReference type="Proteomes" id="UP000005239"/>
    </source>
</evidence>
<dbReference type="PANTHER" id="PTHR48043:SF23">
    <property type="entry name" value="UDP-GLUCURONOSYLTRANSFERASE"/>
    <property type="match status" value="1"/>
</dbReference>
<sequence length="1130" mass="125429">MRSSLLLLLMALSGCSSYNILVYIPKFAISHINFMGVVADTMVDGGHNVTALVSEMDASLPDGTKKANILRISPAEGADHMNTHFMEGDTDMFEIPADSWNGAMENARHNSISFCRQCRKLLTTPGLVKKLKDEHFDAIITENFENCGVGLSYLISPRSLIVVSSTMLIGGDHMGVALSYAADRSAMADGRYYDSLYARMMHVYYRILFRNFIATQDEPLHQVFEELYPGTPSFADLISHAAVALPNIEPLTNVAGPTLSKVVPIGGITVGQPKKLSDYWNTVLSLRSKTVFVSFGSIAKSVLMKPARKAALLEAFSSFPDTTFIWKYENTTDFFATFQVAKVPNVVLTEWAPQLDLLADGRISLFISHGGMASCHELSTFGVPSLLVPIFGDQHYNTAGLVHNGIADVLDKFDMTDAAKIRKAIGNVLGDSKYKLAADRIRDQLAARPATPSQQLVSHVEFAARFGPSKSLRPLSLDLSPVQFWGIDLILVGAIAIVIAVVSVAVLFSLIRSMISIVEVRKLHKKVDSLFLLGTIALHTYSILMRAPLVTFLLLLECVSSYKILVYIPKFAISHINFLGKIADTLVEAGHSVVSRHLIDLSFIHSFIHSFIYFRYFANVQEMWRDCSRNGCPSMSIESVGGFGWADRRLSLFITHGGMASCHELTTFGVPSFIVPIFGDQIHNAAGLLFNGIADVFDKFDMTNAGKLRIAIGKMLSDSSYKAAANRLREQLAARPTTPAQLLVSHVEFAARFGPSKSQRPLSLDLSIIQFWGLDLIFIGFLIVILSVFTVVGVLSFVLRLVTSVKIRRIHKKAKMEGENGAPRAKKKRCLKGEEKENIADVRAHKDERPLDEVLPKNNLAGLPEDMLNAILPLLGLRDRSNLALTCWRLRRIEAAAGKSPQETWDSIAVNYFRLESTIKLISSTRTMSFSSNSHSEMCSAMQRVLWTASAPQIHAKFNHYDLRQTEAALQFLSESGAKRISIEHTNHQDRATIDSAYIDALPMLAPPIESNSLLALNNIRMEARAAQWLYERSKLMNFADVKFTVSPEDAAVFGSAVMGIRNFRWFDRRYNPMTTSISRAKIYHSNGFFIMLDGSTETTFTRKQKIEVNIKQVTAPSLTELLRRIPFVN</sequence>
<evidence type="ECO:0000256" key="4">
    <source>
        <dbReference type="ARBA" id="ARBA00022679"/>
    </source>
</evidence>
<dbReference type="SUPFAM" id="SSF53756">
    <property type="entry name" value="UDP-Glycosyltransferase/glycogen phosphorylase"/>
    <property type="match status" value="2"/>
</dbReference>
<evidence type="ECO:0000256" key="1">
    <source>
        <dbReference type="ARBA" id="ARBA00009995"/>
    </source>
</evidence>
<dbReference type="OrthoDB" id="5835829at2759"/>
<dbReference type="Proteomes" id="UP000005239">
    <property type="component" value="Unassembled WGS sequence"/>
</dbReference>
<gene>
    <name evidence="8" type="primary">WBGene00101083</name>
</gene>
<reference evidence="8" key="2">
    <citation type="submission" date="2022-06" db="UniProtKB">
        <authorList>
            <consortium name="EnsemblMetazoa"/>
        </authorList>
    </citation>
    <scope>IDENTIFICATION</scope>
    <source>
        <strain evidence="8">PS312</strain>
    </source>
</reference>
<dbReference type="GO" id="GO:0015020">
    <property type="term" value="F:glucuronosyltransferase activity"/>
    <property type="evidence" value="ECO:0007669"/>
    <property type="project" value="UniProtKB-EC"/>
</dbReference>
<evidence type="ECO:0000256" key="5">
    <source>
        <dbReference type="ARBA" id="ARBA00022729"/>
    </source>
</evidence>
<comment type="similarity">
    <text evidence="1">Belongs to the UDP-glycosyltransferase family.</text>
</comment>
<evidence type="ECO:0000256" key="6">
    <source>
        <dbReference type="ARBA" id="ARBA00047475"/>
    </source>
</evidence>
<feature type="domain" description="F-box" evidence="7">
    <location>
        <begin position="857"/>
        <end position="908"/>
    </location>
</feature>
<evidence type="ECO:0000256" key="3">
    <source>
        <dbReference type="ARBA" id="ARBA00022676"/>
    </source>
</evidence>
<evidence type="ECO:0000259" key="7">
    <source>
        <dbReference type="PROSITE" id="PS50181"/>
    </source>
</evidence>
<dbReference type="EnsemblMetazoa" id="PPA11529.1">
    <property type="protein sequence ID" value="PPA11529.1"/>
    <property type="gene ID" value="WBGene00101083"/>
</dbReference>
<keyword evidence="4" id="KW-0808">Transferase</keyword>
<proteinExistence type="inferred from homology"/>
<evidence type="ECO:0000313" key="8">
    <source>
        <dbReference type="EnsemblMetazoa" id="PPA11529.1"/>
    </source>
</evidence>
<organism evidence="8 9">
    <name type="scientific">Pristionchus pacificus</name>
    <name type="common">Parasitic nematode worm</name>
    <dbReference type="NCBI Taxonomy" id="54126"/>
    <lineage>
        <taxon>Eukaryota</taxon>
        <taxon>Metazoa</taxon>
        <taxon>Ecdysozoa</taxon>
        <taxon>Nematoda</taxon>
        <taxon>Chromadorea</taxon>
        <taxon>Rhabditida</taxon>
        <taxon>Rhabditina</taxon>
        <taxon>Diplogasteromorpha</taxon>
        <taxon>Diplogasteroidea</taxon>
        <taxon>Neodiplogasteridae</taxon>
        <taxon>Pristionchus</taxon>
    </lineage>
</organism>
<dbReference type="PANTHER" id="PTHR48043">
    <property type="entry name" value="EG:EG0003.4 PROTEIN-RELATED"/>
    <property type="match status" value="1"/>
</dbReference>
<comment type="catalytic activity">
    <reaction evidence="6">
        <text>glucuronate acceptor + UDP-alpha-D-glucuronate = acceptor beta-D-glucuronoside + UDP + H(+)</text>
        <dbReference type="Rhea" id="RHEA:21032"/>
        <dbReference type="ChEBI" id="CHEBI:15378"/>
        <dbReference type="ChEBI" id="CHEBI:58052"/>
        <dbReference type="ChEBI" id="CHEBI:58223"/>
        <dbReference type="ChEBI" id="CHEBI:132367"/>
        <dbReference type="ChEBI" id="CHEBI:132368"/>
        <dbReference type="EC" id="2.4.1.17"/>
    </reaction>
</comment>
<dbReference type="FunFam" id="3.40.50.2000:FF:000532">
    <property type="entry name" value="Uncharacterized protein"/>
    <property type="match status" value="1"/>
</dbReference>
<name>A0A2A6BHJ6_PRIPA</name>
<dbReference type="PROSITE" id="PS51257">
    <property type="entry name" value="PROKAR_LIPOPROTEIN"/>
    <property type="match status" value="1"/>
</dbReference>
<dbReference type="Gene3D" id="3.40.50.2000">
    <property type="entry name" value="Glycogen Phosphorylase B"/>
    <property type="match status" value="2"/>
</dbReference>
<dbReference type="CDD" id="cd03784">
    <property type="entry name" value="GT1_Gtf-like"/>
    <property type="match status" value="1"/>
</dbReference>
<dbReference type="InterPro" id="IPR036047">
    <property type="entry name" value="F-box-like_dom_sf"/>
</dbReference>
<dbReference type="EC" id="2.4.1.17" evidence="2"/>
<dbReference type="PROSITE" id="PS50181">
    <property type="entry name" value="FBOX"/>
    <property type="match status" value="1"/>
</dbReference>
<protein>
    <recommendedName>
        <fullName evidence="2">glucuronosyltransferase</fullName>
        <ecNumber evidence="2">2.4.1.17</ecNumber>
    </recommendedName>
</protein>
<dbReference type="AlphaFoldDB" id="A0A2A6BHJ6"/>
<dbReference type="GO" id="GO:0008194">
    <property type="term" value="F:UDP-glycosyltransferase activity"/>
    <property type="evidence" value="ECO:0000318"/>
    <property type="project" value="GO_Central"/>
</dbReference>
<keyword evidence="5" id="KW-0732">Signal</keyword>
<dbReference type="InterPro" id="IPR050271">
    <property type="entry name" value="UDP-glycosyltransferase"/>
</dbReference>
<evidence type="ECO:0000256" key="2">
    <source>
        <dbReference type="ARBA" id="ARBA00012544"/>
    </source>
</evidence>
<keyword evidence="3" id="KW-0328">Glycosyltransferase</keyword>
<accession>A0A2A6BHJ6</accession>
<dbReference type="InterPro" id="IPR001810">
    <property type="entry name" value="F-box_dom"/>
</dbReference>
<dbReference type="SUPFAM" id="SSF81383">
    <property type="entry name" value="F-box domain"/>
    <property type="match status" value="1"/>
</dbReference>
<dbReference type="Pfam" id="PF00201">
    <property type="entry name" value="UDPGT"/>
    <property type="match status" value="2"/>
</dbReference>
<keyword evidence="9" id="KW-1185">Reference proteome</keyword>